<accession>A0A8J7SHF4</accession>
<name>A0A8J7SHF4_9PROT</name>
<keyword evidence="7" id="KW-1185">Reference proteome</keyword>
<dbReference type="InterPro" id="IPR005119">
    <property type="entry name" value="LysR_subst-bd"/>
</dbReference>
<comment type="similarity">
    <text evidence="1">Belongs to the LysR transcriptional regulatory family.</text>
</comment>
<keyword evidence="4" id="KW-0804">Transcription</keyword>
<feature type="domain" description="HTH lysR-type" evidence="5">
    <location>
        <begin position="9"/>
        <end position="66"/>
    </location>
</feature>
<evidence type="ECO:0000313" key="6">
    <source>
        <dbReference type="EMBL" id="MBP5856373.1"/>
    </source>
</evidence>
<dbReference type="PRINTS" id="PR00039">
    <property type="entry name" value="HTHLYSR"/>
</dbReference>
<dbReference type="PROSITE" id="PS50931">
    <property type="entry name" value="HTH_LYSR"/>
    <property type="match status" value="1"/>
</dbReference>
<dbReference type="SUPFAM" id="SSF53850">
    <property type="entry name" value="Periplasmic binding protein-like II"/>
    <property type="match status" value="1"/>
</dbReference>
<evidence type="ECO:0000256" key="3">
    <source>
        <dbReference type="ARBA" id="ARBA00023125"/>
    </source>
</evidence>
<evidence type="ECO:0000256" key="1">
    <source>
        <dbReference type="ARBA" id="ARBA00009437"/>
    </source>
</evidence>
<dbReference type="InterPro" id="IPR058163">
    <property type="entry name" value="LysR-type_TF_proteobact-type"/>
</dbReference>
<dbReference type="PANTHER" id="PTHR30537">
    <property type="entry name" value="HTH-TYPE TRANSCRIPTIONAL REGULATOR"/>
    <property type="match status" value="1"/>
</dbReference>
<organism evidence="6 7">
    <name type="scientific">Marivibrio halodurans</name>
    <dbReference type="NCBI Taxonomy" id="2039722"/>
    <lineage>
        <taxon>Bacteria</taxon>
        <taxon>Pseudomonadati</taxon>
        <taxon>Pseudomonadota</taxon>
        <taxon>Alphaproteobacteria</taxon>
        <taxon>Rhodospirillales</taxon>
        <taxon>Rhodospirillaceae</taxon>
        <taxon>Marivibrio</taxon>
    </lineage>
</organism>
<dbReference type="Proteomes" id="UP000672602">
    <property type="component" value="Unassembled WGS sequence"/>
</dbReference>
<dbReference type="GO" id="GO:0003700">
    <property type="term" value="F:DNA-binding transcription factor activity"/>
    <property type="evidence" value="ECO:0007669"/>
    <property type="project" value="InterPro"/>
</dbReference>
<dbReference type="GO" id="GO:0003677">
    <property type="term" value="F:DNA binding"/>
    <property type="evidence" value="ECO:0007669"/>
    <property type="project" value="UniProtKB-KW"/>
</dbReference>
<dbReference type="SUPFAM" id="SSF46785">
    <property type="entry name" value="Winged helix' DNA-binding domain"/>
    <property type="match status" value="1"/>
</dbReference>
<evidence type="ECO:0000256" key="4">
    <source>
        <dbReference type="ARBA" id="ARBA00023163"/>
    </source>
</evidence>
<evidence type="ECO:0000313" key="7">
    <source>
        <dbReference type="Proteomes" id="UP000672602"/>
    </source>
</evidence>
<gene>
    <name evidence="6" type="ORF">KAJ83_05100</name>
</gene>
<proteinExistence type="inferred from homology"/>
<dbReference type="Pfam" id="PF03466">
    <property type="entry name" value="LysR_substrate"/>
    <property type="match status" value="1"/>
</dbReference>
<dbReference type="Gene3D" id="1.10.10.10">
    <property type="entry name" value="Winged helix-like DNA-binding domain superfamily/Winged helix DNA-binding domain"/>
    <property type="match status" value="1"/>
</dbReference>
<sequence>MKALRHRLLNANALLVFECAARLTSFTRAAEELGISQPAVTRHVRGLEEALGRPLFRRRHNRLALTEPGERLWLSVSHGFHDIAETLEAIRQTDSRPRVVVASHSGFAQQWLMPRFSALCAELRDFDVRLMVSDRETELDRGGYDFAIRIGGRRARGGPLAHALADEYVFPIASPAFLAANPHYRDASPADLLHAPLLHMDEGDQAWMTWSGWFRANGVAGRVPRPEVLYTNYPLVLQEVMAGRGIALAWRPLTDLPVGQGALVPVGPAVHNPETGYYLTWRGDGPAAERAPSLCAWFDVEIAATATPGRDPAAA</sequence>
<keyword evidence="2" id="KW-0805">Transcription regulation</keyword>
<dbReference type="Gene3D" id="3.40.190.10">
    <property type="entry name" value="Periplasmic binding protein-like II"/>
    <property type="match status" value="2"/>
</dbReference>
<dbReference type="EMBL" id="JAGMWN010000002">
    <property type="protein sequence ID" value="MBP5856373.1"/>
    <property type="molecule type" value="Genomic_DNA"/>
</dbReference>
<protein>
    <submittedName>
        <fullName evidence="6">LysR family transcriptional regulator</fullName>
    </submittedName>
</protein>
<reference evidence="6" key="1">
    <citation type="submission" date="2021-04" db="EMBL/GenBank/DDBJ databases">
        <authorList>
            <person name="Zhang D.-C."/>
        </authorList>
    </citation>
    <scope>NUCLEOTIDE SEQUENCE</scope>
    <source>
        <strain evidence="6">CGMCC 1.15697</strain>
    </source>
</reference>
<comment type="caution">
    <text evidence="6">The sequence shown here is derived from an EMBL/GenBank/DDBJ whole genome shotgun (WGS) entry which is preliminary data.</text>
</comment>
<dbReference type="RefSeq" id="WP_210680954.1">
    <property type="nucleotide sequence ID" value="NZ_JAGMWN010000002.1"/>
</dbReference>
<dbReference type="InterPro" id="IPR000847">
    <property type="entry name" value="LysR_HTH_N"/>
</dbReference>
<keyword evidence="3" id="KW-0238">DNA-binding</keyword>
<dbReference type="InterPro" id="IPR036388">
    <property type="entry name" value="WH-like_DNA-bd_sf"/>
</dbReference>
<evidence type="ECO:0000259" key="5">
    <source>
        <dbReference type="PROSITE" id="PS50931"/>
    </source>
</evidence>
<dbReference type="PANTHER" id="PTHR30537:SF5">
    <property type="entry name" value="HTH-TYPE TRANSCRIPTIONAL ACTIVATOR TTDR-RELATED"/>
    <property type="match status" value="1"/>
</dbReference>
<dbReference type="Pfam" id="PF00126">
    <property type="entry name" value="HTH_1"/>
    <property type="match status" value="1"/>
</dbReference>
<dbReference type="AlphaFoldDB" id="A0A8J7SHF4"/>
<evidence type="ECO:0000256" key="2">
    <source>
        <dbReference type="ARBA" id="ARBA00023015"/>
    </source>
</evidence>
<dbReference type="InterPro" id="IPR036390">
    <property type="entry name" value="WH_DNA-bd_sf"/>
</dbReference>